<keyword evidence="3" id="KW-1133">Transmembrane helix</keyword>
<feature type="domain" description="EGF-like" evidence="6">
    <location>
        <begin position="401"/>
        <end position="437"/>
    </location>
</feature>
<feature type="disulfide bond" evidence="2">
    <location>
        <begin position="508"/>
        <end position="518"/>
    </location>
</feature>
<name>A0A9Q0RGL5_ANAIG</name>
<feature type="transmembrane region" description="Helical" evidence="3">
    <location>
        <begin position="548"/>
        <end position="573"/>
    </location>
</feature>
<keyword evidence="2" id="KW-1015">Disulfide bond</keyword>
<dbReference type="EMBL" id="JAPDFW010000033">
    <property type="protein sequence ID" value="KAJ5079347.1"/>
    <property type="molecule type" value="Genomic_DNA"/>
</dbReference>
<feature type="domain" description="Ras-GAP" evidence="5">
    <location>
        <begin position="645"/>
        <end position="851"/>
    </location>
</feature>
<dbReference type="InterPro" id="IPR001936">
    <property type="entry name" value="RasGAP_dom"/>
</dbReference>
<evidence type="ECO:0000259" key="6">
    <source>
        <dbReference type="PROSITE" id="PS50026"/>
    </source>
</evidence>
<feature type="disulfide bond" evidence="2">
    <location>
        <begin position="353"/>
        <end position="362"/>
    </location>
</feature>
<keyword evidence="1" id="KW-0343">GTPase activation</keyword>
<feature type="domain" description="EGF-like" evidence="6">
    <location>
        <begin position="326"/>
        <end position="363"/>
    </location>
</feature>
<keyword evidence="8" id="KW-1185">Reference proteome</keyword>
<dbReference type="GO" id="GO:0005096">
    <property type="term" value="F:GTPase activator activity"/>
    <property type="evidence" value="ECO:0007669"/>
    <property type="project" value="UniProtKB-KW"/>
</dbReference>
<feature type="disulfide bond" evidence="2">
    <location>
        <begin position="427"/>
        <end position="436"/>
    </location>
</feature>
<organism evidence="7 8">
    <name type="scientific">Anaeramoeba ignava</name>
    <name type="common">Anaerobic marine amoeba</name>
    <dbReference type="NCBI Taxonomy" id="1746090"/>
    <lineage>
        <taxon>Eukaryota</taxon>
        <taxon>Metamonada</taxon>
        <taxon>Anaeramoebidae</taxon>
        <taxon>Anaeramoeba</taxon>
    </lineage>
</organism>
<dbReference type="InterPro" id="IPR000742">
    <property type="entry name" value="EGF"/>
</dbReference>
<evidence type="ECO:0000313" key="8">
    <source>
        <dbReference type="Proteomes" id="UP001149090"/>
    </source>
</evidence>
<evidence type="ECO:0000256" key="1">
    <source>
        <dbReference type="ARBA" id="ARBA00022468"/>
    </source>
</evidence>
<feature type="domain" description="EGF-like" evidence="6">
    <location>
        <begin position="504"/>
        <end position="537"/>
    </location>
</feature>
<gene>
    <name evidence="7" type="ORF">M0811_04368</name>
</gene>
<evidence type="ECO:0000256" key="2">
    <source>
        <dbReference type="PROSITE-ProRule" id="PRU00076"/>
    </source>
</evidence>
<dbReference type="OrthoDB" id="442731at2759"/>
<feature type="signal peptide" evidence="4">
    <location>
        <begin position="1"/>
        <end position="20"/>
    </location>
</feature>
<dbReference type="Pfam" id="PF00616">
    <property type="entry name" value="RasGAP"/>
    <property type="match status" value="1"/>
</dbReference>
<dbReference type="PRINTS" id="PR00011">
    <property type="entry name" value="EGFLAMININ"/>
</dbReference>
<dbReference type="PANTHER" id="PTHR10194">
    <property type="entry name" value="RAS GTPASE-ACTIVATING PROTEINS"/>
    <property type="match status" value="1"/>
</dbReference>
<comment type="caution">
    <text evidence="2">Lacks conserved residue(s) required for the propagation of feature annotation.</text>
</comment>
<evidence type="ECO:0000259" key="5">
    <source>
        <dbReference type="PROSITE" id="PS50018"/>
    </source>
</evidence>
<protein>
    <submittedName>
        <fullName evidence="7">Ras gtpase-activating protein</fullName>
    </submittedName>
</protein>
<dbReference type="Gene3D" id="1.10.506.10">
    <property type="entry name" value="GTPase Activation - p120gap, domain 1"/>
    <property type="match status" value="1"/>
</dbReference>
<keyword evidence="3" id="KW-0812">Transmembrane</keyword>
<keyword evidence="4" id="KW-0732">Signal</keyword>
<feature type="chain" id="PRO_5040485233" evidence="4">
    <location>
        <begin position="21"/>
        <end position="963"/>
    </location>
</feature>
<proteinExistence type="predicted"/>
<keyword evidence="3" id="KW-0472">Membrane</keyword>
<dbReference type="PANTHER" id="PTHR10194:SF60">
    <property type="entry name" value="RAS GTPASE-ACTIVATING PROTEIN RASKOL"/>
    <property type="match status" value="1"/>
</dbReference>
<dbReference type="PROSITE" id="PS00022">
    <property type="entry name" value="EGF_1"/>
    <property type="match status" value="2"/>
</dbReference>
<reference evidence="7" key="1">
    <citation type="submission" date="2022-10" db="EMBL/GenBank/DDBJ databases">
        <title>Novel sulphate-reducing endosymbionts in the free-living metamonad Anaeramoeba.</title>
        <authorList>
            <person name="Jerlstrom-Hultqvist J."/>
            <person name="Cepicka I."/>
            <person name="Gallot-Lavallee L."/>
            <person name="Salas-Leiva D."/>
            <person name="Curtis B.A."/>
            <person name="Zahonova K."/>
            <person name="Pipaliya S."/>
            <person name="Dacks J."/>
            <person name="Roger A.J."/>
        </authorList>
    </citation>
    <scope>NUCLEOTIDE SEQUENCE</scope>
    <source>
        <strain evidence="7">BMAN</strain>
    </source>
</reference>
<dbReference type="SMART" id="SM00181">
    <property type="entry name" value="EGF"/>
    <property type="match status" value="5"/>
</dbReference>
<evidence type="ECO:0000256" key="3">
    <source>
        <dbReference type="SAM" id="Phobius"/>
    </source>
</evidence>
<dbReference type="PROSITE" id="PS50026">
    <property type="entry name" value="EGF_3"/>
    <property type="match status" value="3"/>
</dbReference>
<dbReference type="Gene3D" id="2.10.25.10">
    <property type="entry name" value="Laminin"/>
    <property type="match status" value="2"/>
</dbReference>
<dbReference type="PROSITE" id="PS50018">
    <property type="entry name" value="RAS_GTPASE_ACTIV_2"/>
    <property type="match status" value="1"/>
</dbReference>
<feature type="disulfide bond" evidence="2">
    <location>
        <begin position="527"/>
        <end position="536"/>
    </location>
</feature>
<comment type="caution">
    <text evidence="7">The sequence shown here is derived from an EMBL/GenBank/DDBJ whole genome shotgun (WGS) entry which is preliminary data.</text>
</comment>
<dbReference type="SMART" id="SM00323">
    <property type="entry name" value="RasGAP"/>
    <property type="match status" value="1"/>
</dbReference>
<sequence>MKQIIIFITIIVVLVKLTHAGLTFDAVWNTSYTRPQSVYTASVDPLPSGTNSSIWCNETGLATGSTYAYSDAQGGCGAPYNLEINGFVCTRYLKFFQFNFDLPTNGANFPTKTQCITMTGMNFSFDFGTSNLQPNQDWFVNWNLLFPTSTGLQNIDTTKTFLSTSDSFYELTFFKFFTASELTTNTYYPQDINHDYFGWRGAFKYYDSTTGNFYLKITSILTSIQFSYSSQVLSATPLIGTVYTKVNITFLADTVLLNGNYGGTTSTYAILWKCYFGSNSTEARILSTSMIQCWPTIPNPNTTVQLQIQFHKNLDIRKDTGYSFQFLEYCPGYPSDTCGGHGTCDPVEAVCTCQEGWAPPNCTEPACIEGGYPVNCSFHGTCNNQTNLCECDPGYDGWDCEIDICIDDLQNCSGNGTCLFEPSHCNCNPANNGTYCQDDKCNYLDCGDHGTCVQGYCDCEVPYDGYYCEIDVCNGTFPGCNDNGQAFMDCTCVCNQGYYLPYCETNWCTYKDCNHGTCDMNTGTCKCDDNYSGDDCSTRDTAAHEVKAGVVAGATIGAAIAAGAIALLIFILVRRHNRRDRWKQILSLPVFSIETLFGKDFFLSDSDRKRAKSRSMQRAYLDLEELLLENLDLVQAIFTDTETKTVSPIHRAILYVFEASGEAVKLLKYFIKLEVDSCTDSDLLFRGTNVASKLWSGYCHLAFGVQYLHDTISYPIYQLMKKQDLNKLQIDSSKIGGDEDDEDKDNSPQIDISVNKYRLMSAAQMIFDAIRRAADDIPIQFRLVLSYTRTLVEQKFPDNVHQSLGGLMILRYFSPAFTACDQFGIMDEEELTDEMVRMLVLIAKVLQNLANGALFGVKEEYMIVLNDFIETNLEPMSEYLDKISLVTENEDEDMINPSPLPKDVYPISLAIIHEYLAINHHDIVRALDTIVTDEDRRSELATNLEEVLQGLGKPIDLTSGDYL</sequence>
<keyword evidence="2" id="KW-0245">EGF-like domain</keyword>
<evidence type="ECO:0000256" key="4">
    <source>
        <dbReference type="SAM" id="SignalP"/>
    </source>
</evidence>
<dbReference type="InterPro" id="IPR039360">
    <property type="entry name" value="Ras_GTPase"/>
</dbReference>
<accession>A0A9Q0RGL5</accession>
<dbReference type="AlphaFoldDB" id="A0A9Q0RGL5"/>
<dbReference type="InterPro" id="IPR008936">
    <property type="entry name" value="Rho_GTPase_activation_prot"/>
</dbReference>
<dbReference type="Proteomes" id="UP001149090">
    <property type="component" value="Unassembled WGS sequence"/>
</dbReference>
<evidence type="ECO:0000313" key="7">
    <source>
        <dbReference type="EMBL" id="KAJ5079347.1"/>
    </source>
</evidence>
<dbReference type="SUPFAM" id="SSF48350">
    <property type="entry name" value="GTPase activation domain, GAP"/>
    <property type="match status" value="1"/>
</dbReference>